<feature type="region of interest" description="Disordered" evidence="1">
    <location>
        <begin position="52"/>
        <end position="75"/>
    </location>
</feature>
<evidence type="ECO:0000313" key="3">
    <source>
        <dbReference type="Proteomes" id="UP001476950"/>
    </source>
</evidence>
<evidence type="ECO:0000313" key="2">
    <source>
        <dbReference type="EMBL" id="MEP1058853.1"/>
    </source>
</evidence>
<evidence type="ECO:0008006" key="4">
    <source>
        <dbReference type="Google" id="ProtNLM"/>
    </source>
</evidence>
<gene>
    <name evidence="2" type="ORF">NDI38_10435</name>
</gene>
<proteinExistence type="predicted"/>
<comment type="caution">
    <text evidence="2">The sequence shown here is derived from an EMBL/GenBank/DDBJ whole genome shotgun (WGS) entry which is preliminary data.</text>
</comment>
<dbReference type="EMBL" id="JAMPLM010000007">
    <property type="protein sequence ID" value="MEP1058853.1"/>
    <property type="molecule type" value="Genomic_DNA"/>
</dbReference>
<dbReference type="RefSeq" id="WP_190448231.1">
    <property type="nucleotide sequence ID" value="NZ_JAMPLM010000007.1"/>
</dbReference>
<name>A0ABV0KHX7_9CYAN</name>
<reference evidence="2 3" key="1">
    <citation type="submission" date="2022-04" db="EMBL/GenBank/DDBJ databases">
        <title>Positive selection, recombination, and allopatry shape intraspecific diversity of widespread and dominant cyanobacteria.</title>
        <authorList>
            <person name="Wei J."/>
            <person name="Shu W."/>
            <person name="Hu C."/>
        </authorList>
    </citation>
    <scope>NUCLEOTIDE SEQUENCE [LARGE SCALE GENOMIC DNA]</scope>
    <source>
        <strain evidence="2 3">AS-A4</strain>
    </source>
</reference>
<sequence>MFNSKAAIPLFLILALVFIGFGDQFLPQPMRSASFNTRVALDNWMTNSFTVWKPKTNPNARTERAIDQQESGKNP</sequence>
<protein>
    <recommendedName>
        <fullName evidence="4">Secreted protein</fullName>
    </recommendedName>
</protein>
<accession>A0ABV0KHX7</accession>
<organism evidence="2 3">
    <name type="scientific">Stenomitos frigidus AS-A4</name>
    <dbReference type="NCBI Taxonomy" id="2933935"/>
    <lineage>
        <taxon>Bacteria</taxon>
        <taxon>Bacillati</taxon>
        <taxon>Cyanobacteriota</taxon>
        <taxon>Cyanophyceae</taxon>
        <taxon>Leptolyngbyales</taxon>
        <taxon>Leptolyngbyaceae</taxon>
        <taxon>Stenomitos</taxon>
    </lineage>
</organism>
<evidence type="ECO:0000256" key="1">
    <source>
        <dbReference type="SAM" id="MobiDB-lite"/>
    </source>
</evidence>
<dbReference type="Proteomes" id="UP001476950">
    <property type="component" value="Unassembled WGS sequence"/>
</dbReference>
<keyword evidence="3" id="KW-1185">Reference proteome</keyword>